<dbReference type="GeneID" id="49204035"/>
<evidence type="ECO:0000313" key="12">
    <source>
        <dbReference type="Proteomes" id="UP000285173"/>
    </source>
</evidence>
<evidence type="ECO:0000256" key="1">
    <source>
        <dbReference type="SAM" id="SignalP"/>
    </source>
</evidence>
<dbReference type="EMBL" id="QSEF01000001">
    <property type="protein sequence ID" value="RGZ51748.1"/>
    <property type="molecule type" value="Genomic_DNA"/>
</dbReference>
<dbReference type="Proteomes" id="UP000448908">
    <property type="component" value="Unassembled WGS sequence"/>
</dbReference>
<gene>
    <name evidence="9" type="ORF">DW191_02770</name>
    <name evidence="8" type="ORF">DW828_14895</name>
    <name evidence="7" type="ORF">DW986_00130</name>
    <name evidence="6" type="ORF">DXB61_03655</name>
    <name evidence="2" type="ORF">GMD66_02575</name>
    <name evidence="3" type="ORF">GMD82_00105</name>
    <name evidence="4" type="ORF">GMD92_03405</name>
    <name evidence="5" type="ORF">GME02_18445</name>
</gene>
<evidence type="ECO:0000313" key="17">
    <source>
        <dbReference type="Proteomes" id="UP000482671"/>
    </source>
</evidence>
<dbReference type="EMBL" id="QSII01000022">
    <property type="protein sequence ID" value="RHC82107.1"/>
    <property type="molecule type" value="Genomic_DNA"/>
</dbReference>
<dbReference type="RefSeq" id="WP_005633231.1">
    <property type="nucleotide sequence ID" value="NZ_BAABYG010000001.1"/>
</dbReference>
<dbReference type="AlphaFoldDB" id="A0A355VNT1"/>
<dbReference type="Proteomes" id="UP000285173">
    <property type="component" value="Unassembled WGS sequence"/>
</dbReference>
<dbReference type="Proteomes" id="UP000482671">
    <property type="component" value="Unassembled WGS sequence"/>
</dbReference>
<evidence type="ECO:0000313" key="7">
    <source>
        <dbReference type="EMBL" id="RGZ51748.1"/>
    </source>
</evidence>
<comment type="caution">
    <text evidence="2">The sequence shown here is derived from an EMBL/GenBank/DDBJ whole genome shotgun (WGS) entry which is preliminary data.</text>
</comment>
<evidence type="ECO:0000313" key="16">
    <source>
        <dbReference type="Proteomes" id="UP000448908"/>
    </source>
</evidence>
<proteinExistence type="predicted"/>
<feature type="chain" id="PRO_5044584902" evidence="1">
    <location>
        <begin position="25"/>
        <end position="136"/>
    </location>
</feature>
<keyword evidence="14" id="KW-1185">Reference proteome</keyword>
<evidence type="ECO:0000313" key="6">
    <source>
        <dbReference type="EMBL" id="RGN53269.1"/>
    </source>
</evidence>
<dbReference type="Proteomes" id="UP000437446">
    <property type="component" value="Unassembled WGS sequence"/>
</dbReference>
<reference evidence="10 11" key="1">
    <citation type="submission" date="2018-08" db="EMBL/GenBank/DDBJ databases">
        <title>A genome reference for cultivated species of the human gut microbiota.</title>
        <authorList>
            <person name="Zou Y."/>
            <person name="Xue W."/>
            <person name="Luo G."/>
        </authorList>
    </citation>
    <scope>NUCLEOTIDE SEQUENCE [LARGE SCALE GENOMIC DNA]</scope>
    <source>
        <strain evidence="9 11">AM16-50</strain>
        <strain evidence="8 13">AM34-17</strain>
        <strain evidence="7 12">AM50-15</strain>
        <strain evidence="6 10">OM05-11AA</strain>
    </source>
</reference>
<dbReference type="Proteomes" id="UP000283732">
    <property type="component" value="Unassembled WGS sequence"/>
</dbReference>
<dbReference type="EMBL" id="WNCR01000001">
    <property type="protein sequence ID" value="MTU28120.1"/>
    <property type="molecule type" value="Genomic_DNA"/>
</dbReference>
<dbReference type="EMBL" id="WNDA01000004">
    <property type="protein sequence ID" value="MTU68149.1"/>
    <property type="molecule type" value="Genomic_DNA"/>
</dbReference>
<dbReference type="OrthoDB" id="996844at2"/>
<dbReference type="EMBL" id="QSUP01000003">
    <property type="protein sequence ID" value="RGN53269.1"/>
    <property type="molecule type" value="Genomic_DNA"/>
</dbReference>
<evidence type="ECO:0000313" key="5">
    <source>
        <dbReference type="EMBL" id="MTV03579.1"/>
    </source>
</evidence>
<dbReference type="InterPro" id="IPR024339">
    <property type="entry name" value="DUF3836"/>
</dbReference>
<evidence type="ECO:0000313" key="2">
    <source>
        <dbReference type="EMBL" id="MTU28120.1"/>
    </source>
</evidence>
<evidence type="ECO:0000313" key="14">
    <source>
        <dbReference type="Proteomes" id="UP000434916"/>
    </source>
</evidence>
<dbReference type="Pfam" id="PF12930">
    <property type="entry name" value="DUF3836"/>
    <property type="match status" value="1"/>
</dbReference>
<dbReference type="Gene3D" id="2.40.128.720">
    <property type="match status" value="1"/>
</dbReference>
<evidence type="ECO:0000313" key="4">
    <source>
        <dbReference type="EMBL" id="MTU68149.1"/>
    </source>
</evidence>
<sequence>MKTSILSKSILVLAVMFLCNLAMSAASPREYMYDTKEENGKVISKVIFLNDNGLLNKEVKYEFSYNENGKVSEKKAYRWNKSKDEWVPYYLTTYSYDAETGEINTTYGMWDKKKKSFSLNVQNMVAPATSYNDIFS</sequence>
<dbReference type="EMBL" id="WNCN01000001">
    <property type="protein sequence ID" value="MTU37939.1"/>
    <property type="molecule type" value="Genomic_DNA"/>
</dbReference>
<keyword evidence="1" id="KW-0732">Signal</keyword>
<organism evidence="2 15">
    <name type="scientific">Parabacteroides merdae</name>
    <dbReference type="NCBI Taxonomy" id="46503"/>
    <lineage>
        <taxon>Bacteria</taxon>
        <taxon>Pseudomonadati</taxon>
        <taxon>Bacteroidota</taxon>
        <taxon>Bacteroidia</taxon>
        <taxon>Bacteroidales</taxon>
        <taxon>Tannerellaceae</taxon>
        <taxon>Parabacteroides</taxon>
    </lineage>
</organism>
<dbReference type="Proteomes" id="UP000286260">
    <property type="component" value="Unassembled WGS sequence"/>
</dbReference>
<dbReference type="EMBL" id="WNDD01000027">
    <property type="protein sequence ID" value="MTV03579.1"/>
    <property type="molecule type" value="Genomic_DNA"/>
</dbReference>
<evidence type="ECO:0000313" key="10">
    <source>
        <dbReference type="Proteomes" id="UP000261088"/>
    </source>
</evidence>
<evidence type="ECO:0000313" key="9">
    <source>
        <dbReference type="EMBL" id="RHH80066.1"/>
    </source>
</evidence>
<reference evidence="14 15" key="2">
    <citation type="journal article" date="2019" name="Nat. Med.">
        <title>A library of human gut bacterial isolates paired with longitudinal multiomics data enables mechanistic microbiome research.</title>
        <authorList>
            <person name="Poyet M."/>
            <person name="Groussin M."/>
            <person name="Gibbons S.M."/>
            <person name="Avila-Pacheco J."/>
            <person name="Jiang X."/>
            <person name="Kearney S.M."/>
            <person name="Perrotta A.R."/>
            <person name="Berdy B."/>
            <person name="Zhao S."/>
            <person name="Lieberman T.D."/>
            <person name="Swanson P.K."/>
            <person name="Smith M."/>
            <person name="Roesemann S."/>
            <person name="Alexander J.E."/>
            <person name="Rich S.A."/>
            <person name="Livny J."/>
            <person name="Vlamakis H."/>
            <person name="Clish C."/>
            <person name="Bullock K."/>
            <person name="Deik A."/>
            <person name="Scott J."/>
            <person name="Pierce K.A."/>
            <person name="Xavier R.J."/>
            <person name="Alm E.J."/>
        </authorList>
    </citation>
    <scope>NUCLEOTIDE SEQUENCE [LARGE SCALE GENOMIC DNA]</scope>
    <source>
        <strain evidence="5 17">BIOML-A11</strain>
        <strain evidence="4 16">BIOML-A16</strain>
        <strain evidence="2 15">BIOML-A25</strain>
        <strain evidence="3 14">BIOML-A29</strain>
    </source>
</reference>
<protein>
    <submittedName>
        <fullName evidence="2">DUF3836 domain-containing protein</fullName>
    </submittedName>
</protein>
<dbReference type="Proteomes" id="UP000261088">
    <property type="component" value="Unassembled WGS sequence"/>
</dbReference>
<dbReference type="Proteomes" id="UP000434916">
    <property type="component" value="Unassembled WGS sequence"/>
</dbReference>
<name>A0A355VNT1_9BACT</name>
<evidence type="ECO:0000313" key="3">
    <source>
        <dbReference type="EMBL" id="MTU37939.1"/>
    </source>
</evidence>
<accession>A0A355VNT1</accession>
<evidence type="ECO:0000313" key="15">
    <source>
        <dbReference type="Proteomes" id="UP000437446"/>
    </source>
</evidence>
<evidence type="ECO:0000313" key="8">
    <source>
        <dbReference type="EMBL" id="RHC82107.1"/>
    </source>
</evidence>
<evidence type="ECO:0000313" key="11">
    <source>
        <dbReference type="Proteomes" id="UP000283732"/>
    </source>
</evidence>
<feature type="signal peptide" evidence="1">
    <location>
        <begin position="1"/>
        <end position="24"/>
    </location>
</feature>
<evidence type="ECO:0000313" key="13">
    <source>
        <dbReference type="Proteomes" id="UP000286260"/>
    </source>
</evidence>
<dbReference type="EMBL" id="QRKC01000001">
    <property type="protein sequence ID" value="RHH80066.1"/>
    <property type="molecule type" value="Genomic_DNA"/>
</dbReference>